<evidence type="ECO:0000313" key="4">
    <source>
        <dbReference type="Proteomes" id="UP000824094"/>
    </source>
</evidence>
<keyword evidence="1" id="KW-0812">Transmembrane</keyword>
<keyword evidence="1" id="KW-0472">Membrane</keyword>
<organism evidence="3 4">
    <name type="scientific">Candidatus Stercoripulliclostridium merdigallinarum</name>
    <dbReference type="NCBI Taxonomy" id="2840951"/>
    <lineage>
        <taxon>Bacteria</taxon>
        <taxon>Bacillati</taxon>
        <taxon>Bacillota</taxon>
        <taxon>Clostridia</taxon>
        <taxon>Eubacteriales</taxon>
        <taxon>Candidatus Stercoripulliclostridium</taxon>
    </lineage>
</organism>
<dbReference type="AlphaFoldDB" id="A0A9D1SHH9"/>
<comment type="caution">
    <text evidence="3">The sequence shown here is derived from an EMBL/GenBank/DDBJ whole genome shotgun (WGS) entry which is preliminary data.</text>
</comment>
<keyword evidence="1" id="KW-1133">Transmembrane helix</keyword>
<reference evidence="3" key="1">
    <citation type="submission" date="2020-10" db="EMBL/GenBank/DDBJ databases">
        <authorList>
            <person name="Gilroy R."/>
        </authorList>
    </citation>
    <scope>NUCLEOTIDE SEQUENCE</scope>
    <source>
        <strain evidence="3">18911</strain>
    </source>
</reference>
<dbReference type="Pfam" id="PF01553">
    <property type="entry name" value="Acyltransferase"/>
    <property type="match status" value="1"/>
</dbReference>
<proteinExistence type="predicted"/>
<keyword evidence="3" id="KW-0808">Transferase</keyword>
<feature type="transmembrane region" description="Helical" evidence="1">
    <location>
        <begin position="20"/>
        <end position="41"/>
    </location>
</feature>
<gene>
    <name evidence="3" type="ORF">IAB05_02200</name>
</gene>
<dbReference type="InterPro" id="IPR002123">
    <property type="entry name" value="Plipid/glycerol_acylTrfase"/>
</dbReference>
<feature type="transmembrane region" description="Helical" evidence="1">
    <location>
        <begin position="53"/>
        <end position="73"/>
    </location>
</feature>
<protein>
    <submittedName>
        <fullName evidence="3">1-acyl-sn-glycerol-3-phosphate acyltransferase</fullName>
    </submittedName>
</protein>
<evidence type="ECO:0000259" key="2">
    <source>
        <dbReference type="SMART" id="SM00563"/>
    </source>
</evidence>
<dbReference type="CDD" id="cd07989">
    <property type="entry name" value="LPLAT_AGPAT-like"/>
    <property type="match status" value="1"/>
</dbReference>
<reference evidence="3" key="2">
    <citation type="journal article" date="2021" name="PeerJ">
        <title>Extensive microbial diversity within the chicken gut microbiome revealed by metagenomics and culture.</title>
        <authorList>
            <person name="Gilroy R."/>
            <person name="Ravi A."/>
            <person name="Getino M."/>
            <person name="Pursley I."/>
            <person name="Horton D.L."/>
            <person name="Alikhan N.F."/>
            <person name="Baker D."/>
            <person name="Gharbi K."/>
            <person name="Hall N."/>
            <person name="Watson M."/>
            <person name="Adriaenssens E.M."/>
            <person name="Foster-Nyarko E."/>
            <person name="Jarju S."/>
            <person name="Secka A."/>
            <person name="Antonio M."/>
            <person name="Oren A."/>
            <person name="Chaudhuri R.R."/>
            <person name="La Ragione R."/>
            <person name="Hildebrand F."/>
            <person name="Pallen M.J."/>
        </authorList>
    </citation>
    <scope>NUCLEOTIDE SEQUENCE</scope>
    <source>
        <strain evidence="3">18911</strain>
    </source>
</reference>
<dbReference type="Proteomes" id="UP000824094">
    <property type="component" value="Unassembled WGS sequence"/>
</dbReference>
<name>A0A9D1SHH9_9FIRM</name>
<dbReference type="EMBL" id="DVNF01000069">
    <property type="protein sequence ID" value="HIU60185.1"/>
    <property type="molecule type" value="Genomic_DNA"/>
</dbReference>
<evidence type="ECO:0000256" key="1">
    <source>
        <dbReference type="SAM" id="Phobius"/>
    </source>
</evidence>
<keyword evidence="3" id="KW-0012">Acyltransferase</keyword>
<sequence length="433" mass="50359">MEKSPKNDNHFEPRRPSGFLYWILVPLFKLLAKIIIKGRFVRDPAIKERKGPFVVLGTHSCYMDIAMMAISMFPVRLNIVCGRDVFTWKKLKPFREALGLIPINQFEMDLGSIRTMKRAVDKGLSLALFPEGKFTLDGKNLFYLPESLAKFLKLIGADVVFMHNYGGYCSKPRWYSGFKRGLVTNKSELLFTAEELKAKSAKEIHEVLKEKFTFNDPLYQQENHLRYKSKHPALGIHYILYKCPKCGAEYETVSTDHHIVCEKCSNTVSYDEYGKFTPEDGSVTFDRIDLWYDFERESARRELADKNFRVSYPAVWAQCDDNHNYNDMGEGEFYMDRERIGFKGKKYADDREVVIEVPLYNQFTLVHKNYEAVDLTIDNRVNRFYFKDVKYSCKVNILVEENFRLNHGLPIPDPVKLPAGSEIEWKAPETADD</sequence>
<dbReference type="SUPFAM" id="SSF69593">
    <property type="entry name" value="Glycerol-3-phosphate (1)-acyltransferase"/>
    <property type="match status" value="1"/>
</dbReference>
<evidence type="ECO:0000313" key="3">
    <source>
        <dbReference type="EMBL" id="HIU60185.1"/>
    </source>
</evidence>
<dbReference type="GO" id="GO:0016746">
    <property type="term" value="F:acyltransferase activity"/>
    <property type="evidence" value="ECO:0007669"/>
    <property type="project" value="UniProtKB-KW"/>
</dbReference>
<accession>A0A9D1SHH9</accession>
<dbReference type="SMART" id="SM00563">
    <property type="entry name" value="PlsC"/>
    <property type="match status" value="1"/>
</dbReference>
<feature type="domain" description="Phospholipid/glycerol acyltransferase" evidence="2">
    <location>
        <begin position="53"/>
        <end position="168"/>
    </location>
</feature>